<dbReference type="AlphaFoldDB" id="A0A9D8PPL2"/>
<dbReference type="GO" id="GO:0016829">
    <property type="term" value="F:lyase activity"/>
    <property type="evidence" value="ECO:0007669"/>
    <property type="project" value="UniProtKB-KW"/>
</dbReference>
<dbReference type="EMBL" id="JAFGIX010000035">
    <property type="protein sequence ID" value="MBN1573020.1"/>
    <property type="molecule type" value="Genomic_DNA"/>
</dbReference>
<sequence>MSRCLHHKGVDIRPRLPHNLFSMDEKTKKVLKIASGDLPITERPFDAWADKAGVKTGELLRILKDNLAGEASAKGKRGALRRFGAVLSNTKSGLAVNAMVAWKAPPDAADEAGEAMASFKEVSHCYLRETDRSWPYNLYTMIHAESKAALKNTVASISEKTGIRDFRVLETVRELKKTSPDYFDDEG</sequence>
<protein>
    <recommendedName>
        <fullName evidence="4">siroheme decarboxylase</fullName>
        <ecNumber evidence="4">4.1.1.111</ecNumber>
    </recommendedName>
</protein>
<dbReference type="Proteomes" id="UP000809273">
    <property type="component" value="Unassembled WGS sequence"/>
</dbReference>
<feature type="domain" description="Siroheme decarboxylase AsnC-like ligand binding" evidence="6">
    <location>
        <begin position="91"/>
        <end position="176"/>
    </location>
</feature>
<name>A0A9D8PPL2_9DELT</name>
<gene>
    <name evidence="8" type="ORF">JW984_07490</name>
</gene>
<evidence type="ECO:0000256" key="1">
    <source>
        <dbReference type="ARBA" id="ARBA00023239"/>
    </source>
</evidence>
<dbReference type="Pfam" id="PF17805">
    <property type="entry name" value="AsnC_trans_reg2"/>
    <property type="match status" value="1"/>
</dbReference>
<dbReference type="PANTHER" id="PTHR43413">
    <property type="entry name" value="TRANSCRIPTIONAL REGULATOR, ASNC FAMILY"/>
    <property type="match status" value="1"/>
</dbReference>
<evidence type="ECO:0000313" key="8">
    <source>
        <dbReference type="EMBL" id="MBN1573020.1"/>
    </source>
</evidence>
<keyword evidence="1" id="KW-0456">Lyase</keyword>
<dbReference type="InterPro" id="IPR053953">
    <property type="entry name" value="NirdL-like_HTH"/>
</dbReference>
<proteinExistence type="inferred from homology"/>
<dbReference type="PANTHER" id="PTHR43413:SF1">
    <property type="entry name" value="SIROHEME DECARBOXYLASE NIRL SUBUNIT"/>
    <property type="match status" value="1"/>
</dbReference>
<dbReference type="Pfam" id="PF22451">
    <property type="entry name" value="NirdL-like_HTH"/>
    <property type="match status" value="1"/>
</dbReference>
<dbReference type="InterPro" id="IPR050684">
    <property type="entry name" value="HTH-Siroheme_Decarb"/>
</dbReference>
<evidence type="ECO:0000259" key="6">
    <source>
        <dbReference type="Pfam" id="PF17805"/>
    </source>
</evidence>
<comment type="caution">
    <text evidence="8">The sequence shown here is derived from an EMBL/GenBank/DDBJ whole genome shotgun (WGS) entry which is preliminary data.</text>
</comment>
<dbReference type="EC" id="4.1.1.111" evidence="4"/>
<evidence type="ECO:0000313" key="9">
    <source>
        <dbReference type="Proteomes" id="UP000809273"/>
    </source>
</evidence>
<accession>A0A9D8PPL2</accession>
<dbReference type="InterPro" id="IPR040523">
    <property type="entry name" value="AsnC_trans_reg2"/>
</dbReference>
<evidence type="ECO:0000256" key="2">
    <source>
        <dbReference type="ARBA" id="ARBA00023444"/>
    </source>
</evidence>
<feature type="domain" description="Siroheme decarboxylase NirL-like HTH" evidence="7">
    <location>
        <begin position="28"/>
        <end position="65"/>
    </location>
</feature>
<comment type="catalytic activity">
    <reaction evidence="5">
        <text>siroheme + 2 H(+) = 12,18-didecarboxysiroheme + 2 CO2</text>
        <dbReference type="Rhea" id="RHEA:19093"/>
        <dbReference type="ChEBI" id="CHEBI:15378"/>
        <dbReference type="ChEBI" id="CHEBI:16526"/>
        <dbReference type="ChEBI" id="CHEBI:60052"/>
        <dbReference type="ChEBI" id="CHEBI:140497"/>
        <dbReference type="EC" id="4.1.1.111"/>
    </reaction>
</comment>
<organism evidence="8 9">
    <name type="scientific">Candidatus Zymogenus saltonus</name>
    <dbReference type="NCBI Taxonomy" id="2844893"/>
    <lineage>
        <taxon>Bacteria</taxon>
        <taxon>Deltaproteobacteria</taxon>
        <taxon>Candidatus Zymogenia</taxon>
        <taxon>Candidatus Zymogeniales</taxon>
        <taxon>Candidatus Zymogenaceae</taxon>
        <taxon>Candidatus Zymogenus</taxon>
    </lineage>
</organism>
<dbReference type="Gene3D" id="3.30.70.3460">
    <property type="match status" value="1"/>
</dbReference>
<evidence type="ECO:0000256" key="4">
    <source>
        <dbReference type="ARBA" id="ARBA00023471"/>
    </source>
</evidence>
<comment type="pathway">
    <text evidence="2">Porphyrin-containing compound metabolism.</text>
</comment>
<evidence type="ECO:0000256" key="3">
    <source>
        <dbReference type="ARBA" id="ARBA00023457"/>
    </source>
</evidence>
<reference evidence="8" key="2">
    <citation type="submission" date="2021-01" db="EMBL/GenBank/DDBJ databases">
        <authorList>
            <person name="Hahn C.R."/>
            <person name="Youssef N.H."/>
            <person name="Elshahed M."/>
        </authorList>
    </citation>
    <scope>NUCLEOTIDE SEQUENCE</scope>
    <source>
        <strain evidence="8">Zod_Metabat.24</strain>
    </source>
</reference>
<comment type="similarity">
    <text evidence="3">Belongs to the Ahb/Nir family.</text>
</comment>
<evidence type="ECO:0000259" key="7">
    <source>
        <dbReference type="Pfam" id="PF22451"/>
    </source>
</evidence>
<reference evidence="8" key="1">
    <citation type="journal article" date="2021" name="Environ. Microbiol.">
        <title>Genomic characterization of three novel Desulfobacterota classes expand the metabolic and phylogenetic diversity of the phylum.</title>
        <authorList>
            <person name="Murphy C.L."/>
            <person name="Biggerstaff J."/>
            <person name="Eichhorn A."/>
            <person name="Ewing E."/>
            <person name="Shahan R."/>
            <person name="Soriano D."/>
            <person name="Stewart S."/>
            <person name="VanMol K."/>
            <person name="Walker R."/>
            <person name="Walters P."/>
            <person name="Elshahed M.S."/>
            <person name="Youssef N.H."/>
        </authorList>
    </citation>
    <scope>NUCLEOTIDE SEQUENCE</scope>
    <source>
        <strain evidence="8">Zod_Metabat.24</strain>
    </source>
</reference>
<evidence type="ECO:0000256" key="5">
    <source>
        <dbReference type="ARBA" id="ARBA00048470"/>
    </source>
</evidence>